<evidence type="ECO:0000313" key="2">
    <source>
        <dbReference type="EMBL" id="GAA2631380.1"/>
    </source>
</evidence>
<dbReference type="Proteomes" id="UP001501509">
    <property type="component" value="Unassembled WGS sequence"/>
</dbReference>
<name>A0ABN3QPT9_9ACTN</name>
<accession>A0ABN3QPT9</accession>
<keyword evidence="3" id="KW-1185">Reference proteome</keyword>
<keyword evidence="1" id="KW-0732">Signal</keyword>
<dbReference type="RefSeq" id="WP_344547891.1">
    <property type="nucleotide sequence ID" value="NZ_BAAATD010000016.1"/>
</dbReference>
<protein>
    <submittedName>
        <fullName evidence="2">Uncharacterized protein</fullName>
    </submittedName>
</protein>
<sequence>MHTAMSSPALAILGISMVAATVTVGTSTMASAQANAVPDCRHLDMQNFHGDPLSWNADHLCRDPDGDPLSVTWVSTPDLGTVSHSRTKVGYDSEQVVQGSRVVINVKVSDGQAEDEATLEVDHFDPRLGIPADDSYTVKQGESITFDVRDNDKNAAGANVYQTQQSLGKVVVLPDERLSYTARQGSVGEDSFPYCLFRSELPRHWCSPEATVRINVTE</sequence>
<feature type="chain" id="PRO_5046490727" evidence="1">
    <location>
        <begin position="21"/>
        <end position="218"/>
    </location>
</feature>
<organism evidence="2 3">
    <name type="scientific">Actinomadura fulvescens</name>
    <dbReference type="NCBI Taxonomy" id="46160"/>
    <lineage>
        <taxon>Bacteria</taxon>
        <taxon>Bacillati</taxon>
        <taxon>Actinomycetota</taxon>
        <taxon>Actinomycetes</taxon>
        <taxon>Streptosporangiales</taxon>
        <taxon>Thermomonosporaceae</taxon>
        <taxon>Actinomadura</taxon>
    </lineage>
</organism>
<evidence type="ECO:0000313" key="3">
    <source>
        <dbReference type="Proteomes" id="UP001501509"/>
    </source>
</evidence>
<dbReference type="EMBL" id="BAAATD010000016">
    <property type="protein sequence ID" value="GAA2631380.1"/>
    <property type="molecule type" value="Genomic_DNA"/>
</dbReference>
<dbReference type="Pfam" id="PF17963">
    <property type="entry name" value="Big_9"/>
    <property type="match status" value="2"/>
</dbReference>
<reference evidence="2 3" key="1">
    <citation type="journal article" date="2019" name="Int. J. Syst. Evol. Microbiol.">
        <title>The Global Catalogue of Microorganisms (GCM) 10K type strain sequencing project: providing services to taxonomists for standard genome sequencing and annotation.</title>
        <authorList>
            <consortium name="The Broad Institute Genomics Platform"/>
            <consortium name="The Broad Institute Genome Sequencing Center for Infectious Disease"/>
            <person name="Wu L."/>
            <person name="Ma J."/>
        </authorList>
    </citation>
    <scope>NUCLEOTIDE SEQUENCE [LARGE SCALE GENOMIC DNA]</scope>
    <source>
        <strain evidence="2 3">JCM 6833</strain>
    </source>
</reference>
<proteinExistence type="predicted"/>
<feature type="signal peptide" evidence="1">
    <location>
        <begin position="1"/>
        <end position="20"/>
    </location>
</feature>
<comment type="caution">
    <text evidence="2">The sequence shown here is derived from an EMBL/GenBank/DDBJ whole genome shotgun (WGS) entry which is preliminary data.</text>
</comment>
<gene>
    <name evidence="2" type="ORF">GCM10010411_81850</name>
</gene>
<evidence type="ECO:0000256" key="1">
    <source>
        <dbReference type="SAM" id="SignalP"/>
    </source>
</evidence>